<gene>
    <name evidence="2" type="ORF">BPA30113_03284</name>
</gene>
<dbReference type="Proteomes" id="UP000494330">
    <property type="component" value="Unassembled WGS sequence"/>
</dbReference>
<sequence>MSKSLPIQFINGPDGAPAFVVIPYADYMAQQSAARDPVPHELVTRAVFDGSSPARAWREYLGLTRTEVARRIGISRADYAKHEKRGKLRKSMRKKVAAALDITLAQLDF</sequence>
<dbReference type="PROSITE" id="PS50943">
    <property type="entry name" value="HTH_CROC1"/>
    <property type="match status" value="1"/>
</dbReference>
<dbReference type="InterPro" id="IPR001387">
    <property type="entry name" value="Cro/C1-type_HTH"/>
</dbReference>
<dbReference type="RefSeq" id="WP_034197030.1">
    <property type="nucleotide sequence ID" value="NZ_CABVQD010000010.1"/>
</dbReference>
<organism evidence="2 3">
    <name type="scientific">Burkholderia paludis</name>
    <dbReference type="NCBI Taxonomy" id="1506587"/>
    <lineage>
        <taxon>Bacteria</taxon>
        <taxon>Pseudomonadati</taxon>
        <taxon>Pseudomonadota</taxon>
        <taxon>Betaproteobacteria</taxon>
        <taxon>Burkholderiales</taxon>
        <taxon>Burkholderiaceae</taxon>
        <taxon>Burkholderia</taxon>
        <taxon>Burkholderia cepacia complex</taxon>
    </lineage>
</organism>
<feature type="domain" description="HTH cro/C1-type" evidence="1">
    <location>
        <begin position="55"/>
        <end position="107"/>
    </location>
</feature>
<dbReference type="GO" id="GO:0003677">
    <property type="term" value="F:DNA binding"/>
    <property type="evidence" value="ECO:0007669"/>
    <property type="project" value="UniProtKB-KW"/>
</dbReference>
<evidence type="ECO:0000259" key="1">
    <source>
        <dbReference type="PROSITE" id="PS50943"/>
    </source>
</evidence>
<dbReference type="AlphaFoldDB" id="A0A6J5DZT6"/>
<keyword evidence="3" id="KW-1185">Reference proteome</keyword>
<name>A0A6J5DZT6_9BURK</name>
<dbReference type="SUPFAM" id="SSF47413">
    <property type="entry name" value="lambda repressor-like DNA-binding domains"/>
    <property type="match status" value="1"/>
</dbReference>
<dbReference type="InterPro" id="IPR010982">
    <property type="entry name" value="Lambda_DNA-bd_dom_sf"/>
</dbReference>
<proteinExistence type="predicted"/>
<reference evidence="2 3" key="1">
    <citation type="submission" date="2019-09" db="EMBL/GenBank/DDBJ databases">
        <authorList>
            <person name="Depoorter E."/>
        </authorList>
    </citation>
    <scope>NUCLEOTIDE SEQUENCE [LARGE SCALE GENOMIC DNA]</scope>
    <source>
        <strain evidence="2">LMG 30113</strain>
    </source>
</reference>
<evidence type="ECO:0000313" key="3">
    <source>
        <dbReference type="Proteomes" id="UP000494330"/>
    </source>
</evidence>
<dbReference type="CDD" id="cd00093">
    <property type="entry name" value="HTH_XRE"/>
    <property type="match status" value="1"/>
</dbReference>
<keyword evidence="2" id="KW-0238">DNA-binding</keyword>
<protein>
    <submittedName>
        <fullName evidence="2">DNA-binding protein</fullName>
    </submittedName>
</protein>
<dbReference type="EMBL" id="CABVQD010000010">
    <property type="protein sequence ID" value="VWB72722.1"/>
    <property type="molecule type" value="Genomic_DNA"/>
</dbReference>
<accession>A0A6J5DZT6</accession>
<dbReference type="Gene3D" id="1.10.260.40">
    <property type="entry name" value="lambda repressor-like DNA-binding domains"/>
    <property type="match status" value="1"/>
</dbReference>
<evidence type="ECO:0000313" key="2">
    <source>
        <dbReference type="EMBL" id="VWB72722.1"/>
    </source>
</evidence>